<dbReference type="CDD" id="cd12148">
    <property type="entry name" value="fungal_TF_MHR"/>
    <property type="match status" value="1"/>
</dbReference>
<dbReference type="GO" id="GO:0000981">
    <property type="term" value="F:DNA-binding transcription factor activity, RNA polymerase II-specific"/>
    <property type="evidence" value="ECO:0007669"/>
    <property type="project" value="InterPro"/>
</dbReference>
<evidence type="ECO:0000313" key="7">
    <source>
        <dbReference type="Proteomes" id="UP000784919"/>
    </source>
</evidence>
<dbReference type="PANTHER" id="PTHR47256">
    <property type="entry name" value="ZN(II)2CYS6 TRANSCRIPTION FACTOR (EUROFUNG)-RELATED"/>
    <property type="match status" value="1"/>
</dbReference>
<evidence type="ECO:0000256" key="1">
    <source>
        <dbReference type="ARBA" id="ARBA00023242"/>
    </source>
</evidence>
<dbReference type="OrthoDB" id="2943660at2759"/>
<proteinExistence type="predicted"/>
<dbReference type="GO" id="GO:0008270">
    <property type="term" value="F:zinc ion binding"/>
    <property type="evidence" value="ECO:0007669"/>
    <property type="project" value="InterPro"/>
</dbReference>
<feature type="region of interest" description="Disordered" evidence="2">
    <location>
        <begin position="1"/>
        <end position="31"/>
    </location>
</feature>
<accession>A0A9P7MMW4</accession>
<dbReference type="PROSITE" id="PS50048">
    <property type="entry name" value="ZN2_CY6_FUNGAL_2"/>
    <property type="match status" value="1"/>
</dbReference>
<evidence type="ECO:0000313" key="4">
    <source>
        <dbReference type="EMBL" id="KAG5953894.1"/>
    </source>
</evidence>
<dbReference type="EMBL" id="SRPS01000283">
    <property type="protein sequence ID" value="KAG5960450.1"/>
    <property type="molecule type" value="Genomic_DNA"/>
</dbReference>
<dbReference type="InterPro" id="IPR053187">
    <property type="entry name" value="Notoamide_regulator"/>
</dbReference>
<dbReference type="SMART" id="SM00066">
    <property type="entry name" value="GAL4"/>
    <property type="match status" value="1"/>
</dbReference>
<dbReference type="Pfam" id="PF00172">
    <property type="entry name" value="Zn_clus"/>
    <property type="match status" value="1"/>
</dbReference>
<evidence type="ECO:0000259" key="3">
    <source>
        <dbReference type="PROSITE" id="PS50048"/>
    </source>
</evidence>
<dbReference type="AlphaFoldDB" id="A0A9P7MMW4"/>
<dbReference type="InterPro" id="IPR036864">
    <property type="entry name" value="Zn2-C6_fun-type_DNA-bd_sf"/>
</dbReference>
<feature type="compositionally biased region" description="Polar residues" evidence="2">
    <location>
        <begin position="15"/>
        <end position="31"/>
    </location>
</feature>
<sequence>MKTSYKRLLPGSTKHGAQSSKVGSADGTQGSPATCSVNLIACDTCRRKKAKCDGQRPICDRCSRCGSHCNYDAEIGESRSAALKKKYRALVRDYNRLAKEAHMLRRFYGHIRAAPEEQAFSVFQKIRASRSSRPLDVLESLDETHLERTEFLASYGDSDGENNLNEAESDQNIEVRAAPWTTVAGDEVVSELITQYFTFDYLYVFPPINRTIFTREMASPSIHPGLCCSQLLVNAICAQQCYISRREHMEGIPRLEMAERFLEEANRLLPHELHNLSLPTCQAACLIFAAAAARDQLNDGDG</sequence>
<name>A0A9P7MMW4_9HYPO</name>
<dbReference type="InterPro" id="IPR001138">
    <property type="entry name" value="Zn2Cys6_DnaBD"/>
</dbReference>
<gene>
    <name evidence="5" type="ORF">E4U56_004347</name>
    <name evidence="4" type="ORF">E4U57_005008</name>
</gene>
<evidence type="ECO:0000256" key="2">
    <source>
        <dbReference type="SAM" id="MobiDB-lite"/>
    </source>
</evidence>
<keyword evidence="6" id="KW-1185">Reference proteome</keyword>
<organism evidence="5 7">
    <name type="scientific">Claviceps arundinis</name>
    <dbReference type="NCBI Taxonomy" id="1623583"/>
    <lineage>
        <taxon>Eukaryota</taxon>
        <taxon>Fungi</taxon>
        <taxon>Dikarya</taxon>
        <taxon>Ascomycota</taxon>
        <taxon>Pezizomycotina</taxon>
        <taxon>Sordariomycetes</taxon>
        <taxon>Hypocreomycetidae</taxon>
        <taxon>Hypocreales</taxon>
        <taxon>Clavicipitaceae</taxon>
        <taxon>Claviceps</taxon>
    </lineage>
</organism>
<dbReference type="EMBL" id="SRPR01000387">
    <property type="protein sequence ID" value="KAG5953894.1"/>
    <property type="molecule type" value="Genomic_DNA"/>
</dbReference>
<dbReference type="CDD" id="cd00067">
    <property type="entry name" value="GAL4"/>
    <property type="match status" value="1"/>
</dbReference>
<reference evidence="5 6" key="1">
    <citation type="journal article" date="2020" name="bioRxiv">
        <title>Whole genome comparisons of ergot fungi reveals the divergence and evolution of species within the genus Claviceps are the result of varying mechanisms driving genome evolution and host range expansion.</title>
        <authorList>
            <person name="Wyka S.A."/>
            <person name="Mondo S.J."/>
            <person name="Liu M."/>
            <person name="Dettman J."/>
            <person name="Nalam V."/>
            <person name="Broders K.D."/>
        </authorList>
    </citation>
    <scope>NUCLEOTIDE SEQUENCE</scope>
    <source>
        <strain evidence="5">CCC 1102</strain>
        <strain evidence="4 6">LM583</strain>
    </source>
</reference>
<protein>
    <recommendedName>
        <fullName evidence="3">Zn(2)-C6 fungal-type domain-containing protein</fullName>
    </recommendedName>
</protein>
<evidence type="ECO:0000313" key="5">
    <source>
        <dbReference type="EMBL" id="KAG5960450.1"/>
    </source>
</evidence>
<dbReference type="Proteomes" id="UP000742024">
    <property type="component" value="Unassembled WGS sequence"/>
</dbReference>
<dbReference type="PROSITE" id="PS00463">
    <property type="entry name" value="ZN2_CY6_FUNGAL_1"/>
    <property type="match status" value="1"/>
</dbReference>
<dbReference type="SUPFAM" id="SSF57701">
    <property type="entry name" value="Zn2/Cys6 DNA-binding domain"/>
    <property type="match status" value="1"/>
</dbReference>
<keyword evidence="1" id="KW-0539">Nucleus</keyword>
<comment type="caution">
    <text evidence="5">The sequence shown here is derived from an EMBL/GenBank/DDBJ whole genome shotgun (WGS) entry which is preliminary data.</text>
</comment>
<dbReference type="Proteomes" id="UP000784919">
    <property type="component" value="Unassembled WGS sequence"/>
</dbReference>
<dbReference type="Gene3D" id="4.10.240.10">
    <property type="entry name" value="Zn(2)-C6 fungal-type DNA-binding domain"/>
    <property type="match status" value="1"/>
</dbReference>
<evidence type="ECO:0000313" key="6">
    <source>
        <dbReference type="Proteomes" id="UP000742024"/>
    </source>
</evidence>
<feature type="domain" description="Zn(2)-C6 fungal-type" evidence="3">
    <location>
        <begin position="41"/>
        <end position="71"/>
    </location>
</feature>
<dbReference type="PANTHER" id="PTHR47256:SF1">
    <property type="entry name" value="ZN(II)2CYS6 TRANSCRIPTION FACTOR (EUROFUNG)"/>
    <property type="match status" value="1"/>
</dbReference>